<evidence type="ECO:0000256" key="1">
    <source>
        <dbReference type="SAM" id="MobiDB-lite"/>
    </source>
</evidence>
<reference evidence="2 3" key="1">
    <citation type="journal article" date="2015" name="Mol. Biochem. Parasitol.">
        <title>Identification of polymorphic genes for use in assemblage B genotyping assays through comparative genomics of multiple assemblage B Giardia duodenalis isolates.</title>
        <authorList>
            <person name="Wielinga C."/>
            <person name="Thompson R.C."/>
            <person name="Monis P."/>
            <person name="Ryan U."/>
        </authorList>
    </citation>
    <scope>NUCLEOTIDE SEQUENCE [LARGE SCALE GENOMIC DNA]</scope>
    <source>
        <strain evidence="2 3">BAH15c1</strain>
    </source>
</reference>
<gene>
    <name evidence="2" type="ORF">QR46_3668</name>
</gene>
<dbReference type="AlphaFoldDB" id="A0A132NQR7"/>
<dbReference type="EMBL" id="JXTI01000121">
    <property type="protein sequence ID" value="KWX12367.1"/>
    <property type="molecule type" value="Genomic_DNA"/>
</dbReference>
<comment type="caution">
    <text evidence="2">The sequence shown here is derived from an EMBL/GenBank/DDBJ whole genome shotgun (WGS) entry which is preliminary data.</text>
</comment>
<dbReference type="VEuPathDB" id="GiardiaDB:QR46_3668"/>
<organism evidence="2 3">
    <name type="scientific">Giardia duodenalis assemblage B</name>
    <dbReference type="NCBI Taxonomy" id="1394984"/>
    <lineage>
        <taxon>Eukaryota</taxon>
        <taxon>Metamonada</taxon>
        <taxon>Diplomonadida</taxon>
        <taxon>Hexamitidae</taxon>
        <taxon>Giardiinae</taxon>
        <taxon>Giardia</taxon>
    </lineage>
</organism>
<proteinExistence type="predicted"/>
<name>A0A132NQR7_GIAIN</name>
<accession>A0A132NQR7</accession>
<sequence>MTNMKSLHTTGPTGEEDGEIMQPSLHPALRIMSPNFIYPLSAQYSFPPEYHSAVRTAAALGACDLPGTQVVLDISNLSPDARRRLLKAPTIEYLRHAFGATVLRQGEGQSEKLQIAIIATTRGALDNCLTYVSDLVAATDA</sequence>
<evidence type="ECO:0000313" key="2">
    <source>
        <dbReference type="EMBL" id="KWX12367.1"/>
    </source>
</evidence>
<dbReference type="Proteomes" id="UP000070089">
    <property type="component" value="Unassembled WGS sequence"/>
</dbReference>
<evidence type="ECO:0000313" key="3">
    <source>
        <dbReference type="Proteomes" id="UP000070089"/>
    </source>
</evidence>
<feature type="compositionally biased region" description="Polar residues" evidence="1">
    <location>
        <begin position="1"/>
        <end position="12"/>
    </location>
</feature>
<feature type="region of interest" description="Disordered" evidence="1">
    <location>
        <begin position="1"/>
        <end position="20"/>
    </location>
</feature>
<protein>
    <submittedName>
        <fullName evidence="2">Methyl-accepting chemotaxis protein</fullName>
    </submittedName>
</protein>